<feature type="region of interest" description="Disordered" evidence="3">
    <location>
        <begin position="59"/>
        <end position="89"/>
    </location>
</feature>
<evidence type="ECO:0000256" key="1">
    <source>
        <dbReference type="ARBA" id="ARBA00022737"/>
    </source>
</evidence>
<feature type="region of interest" description="Disordered" evidence="3">
    <location>
        <begin position="1165"/>
        <end position="1201"/>
    </location>
</feature>
<feature type="compositionally biased region" description="Low complexity" evidence="3">
    <location>
        <begin position="469"/>
        <end position="480"/>
    </location>
</feature>
<keyword evidence="5" id="KW-1185">Reference proteome</keyword>
<feature type="compositionally biased region" description="Basic and acidic residues" evidence="3">
    <location>
        <begin position="226"/>
        <end position="237"/>
    </location>
</feature>
<dbReference type="Gene3D" id="1.25.40.10">
    <property type="entry name" value="Tetratricopeptide repeat domain"/>
    <property type="match status" value="2"/>
</dbReference>
<feature type="compositionally biased region" description="Polar residues" evidence="3">
    <location>
        <begin position="443"/>
        <end position="457"/>
    </location>
</feature>
<dbReference type="STRING" id="158441.A0A226DRJ1"/>
<organism evidence="4 5">
    <name type="scientific">Folsomia candida</name>
    <name type="common">Springtail</name>
    <dbReference type="NCBI Taxonomy" id="158441"/>
    <lineage>
        <taxon>Eukaryota</taxon>
        <taxon>Metazoa</taxon>
        <taxon>Ecdysozoa</taxon>
        <taxon>Arthropoda</taxon>
        <taxon>Hexapoda</taxon>
        <taxon>Collembola</taxon>
        <taxon>Entomobryomorpha</taxon>
        <taxon>Isotomoidea</taxon>
        <taxon>Isotomidae</taxon>
        <taxon>Proisotominae</taxon>
        <taxon>Folsomia</taxon>
    </lineage>
</organism>
<evidence type="ECO:0000256" key="2">
    <source>
        <dbReference type="PROSITE-ProRule" id="PRU00708"/>
    </source>
</evidence>
<dbReference type="Pfam" id="PF13041">
    <property type="entry name" value="PPR_2"/>
    <property type="match status" value="2"/>
</dbReference>
<sequence length="1201" mass="138598">MNQLRASLQILSSPFYNGSLLRQQFLNGTRNCSFFLQKNYEGSSSPNLKQIYILRSFSSSQEGDARPQEHVAETSSHDEPTSFQQEPEETTLLHQEIDPVAIVPKSTSRPPAQKEDPNDPASITQRLIQLSTCSPEDYTPSAKLNPDLLKKAKSRYREVLQDYKNNFSRNEFLRQRMNSNNSSYRPRFNNSNYGNNPTWRNSNRNEDYYDDHNDGGRRWFSTSSPRGDDDAMRDRMKQLTASMSQNKQEATEHGEESSNYKYKKDRRDEEYFENRGRSESRQKYNNTKKRPLTQRTMPNYDDYNDDDGHGEEDAYPRRRSQSQNDGDFNDNPRPRRRNFSENNDFKQRRNFNRDDENNHNFDGGDDRRNYDRGNNRRNFDRGDDRRSFDRDDNNRNFNRDGNNRNFDGDDRRNFNRDGNNRNFDDRRNSDRGNNYGDNRRNSWSEGGNRQPNSYNNRSQNFSGGGGESGRYNSYNNNNISHYDDRRRREDHRAGPNYNKTLDDLYERKIRKTTDDEIRFQKYGRNYEEIYDQERAKLKAYKDPNRFDKKSTAVIGDYSKFTSKTGPTTTTTSSSPSSTRSSPSTSASTPDASLDLSSLLSHTDADTFGTLSLGPVPVKDYVGTSLKKELLSDSVQLGLVDNIYDDDAEGDDSKFLPAREDKWTMLKLSRRVKLLVDEMKVKEAVDTVQSALAQGGFQYSHTQFVYIYNLLISSCAQVGYVQMAFKMFNDMKKRGFKPKESTYTSLFNACSNSTWDAENNIKRMGRLREAMGTEGSVVTPNQIVYHAMIKGYGRNGDIESAFGVVDEMISLGQYDPNTETFNMLLQACITNTENGFRHVLVTWRKMHAMQIRADIYTFNLLLRAVRECGILPEPAFIEAGAQNVRKKKADDETGLLLPPVTTLEESDDMLNLLCLNDANSLDKINQRMLTTNQIVEQEVRQFSYIDLIEALKLPQNRLIVFGGLRGFLQEMVTSRDLVMMMKTYKLNPDITFFNLMLKRYYDGNNSVGAKKLLACFPQFNLTPNIMTWGVSATACKSKKMASELLAEMDAANFTPNIQIMGALLTQASRAFDPAYVFWVMEEANRREIKADTRFVLNIEDFKEVVRKGIINKEMGKPVTPPKLALLLEDMDTFTPLWTKFGYRYASWMKKTPVAIEPKDPFQEDFESFRKNKTHGTVTKEMEDQMDKKSDEDDQSAINNKNS</sequence>
<proteinExistence type="predicted"/>
<dbReference type="AlphaFoldDB" id="A0A226DRJ1"/>
<dbReference type="NCBIfam" id="TIGR00756">
    <property type="entry name" value="PPR"/>
    <property type="match status" value="2"/>
</dbReference>
<dbReference type="PROSITE" id="PS51375">
    <property type="entry name" value="PPR"/>
    <property type="match status" value="2"/>
</dbReference>
<reference evidence="4 5" key="1">
    <citation type="submission" date="2015-12" db="EMBL/GenBank/DDBJ databases">
        <title>The genome of Folsomia candida.</title>
        <authorList>
            <person name="Faddeeva A."/>
            <person name="Derks M.F."/>
            <person name="Anvar Y."/>
            <person name="Smit S."/>
            <person name="Van Straalen N."/>
            <person name="Roelofs D."/>
        </authorList>
    </citation>
    <scope>NUCLEOTIDE SEQUENCE [LARGE SCALE GENOMIC DNA]</scope>
    <source>
        <strain evidence="4 5">VU population</strain>
        <tissue evidence="4">Whole body</tissue>
    </source>
</reference>
<feature type="compositionally biased region" description="Basic and acidic residues" evidence="3">
    <location>
        <begin position="265"/>
        <end position="282"/>
    </location>
</feature>
<comment type="caution">
    <text evidence="4">The sequence shown here is derived from an EMBL/GenBank/DDBJ whole genome shotgun (WGS) entry which is preliminary data.</text>
</comment>
<dbReference type="Proteomes" id="UP000198287">
    <property type="component" value="Unassembled WGS sequence"/>
</dbReference>
<dbReference type="PANTHER" id="PTHR47936:SF1">
    <property type="entry name" value="PENTATRICOPEPTIDE REPEAT-CONTAINING PROTEIN GUN1, CHLOROPLASTIC"/>
    <property type="match status" value="1"/>
</dbReference>
<feature type="compositionally biased region" description="Polar residues" evidence="3">
    <location>
        <begin position="178"/>
        <end position="202"/>
    </location>
</feature>
<feature type="compositionally biased region" description="Basic and acidic residues" evidence="3">
    <location>
        <begin position="203"/>
        <end position="217"/>
    </location>
</feature>
<evidence type="ECO:0000256" key="3">
    <source>
        <dbReference type="SAM" id="MobiDB-lite"/>
    </source>
</evidence>
<dbReference type="OrthoDB" id="185373at2759"/>
<evidence type="ECO:0000313" key="4">
    <source>
        <dbReference type="EMBL" id="OXA46826.1"/>
    </source>
</evidence>
<gene>
    <name evidence="4" type="ORF">Fcan01_18385</name>
</gene>
<dbReference type="InterPro" id="IPR002885">
    <property type="entry name" value="PPR_rpt"/>
</dbReference>
<dbReference type="PANTHER" id="PTHR47936">
    <property type="entry name" value="PPR_LONG DOMAIN-CONTAINING PROTEIN"/>
    <property type="match status" value="1"/>
</dbReference>
<dbReference type="InterPro" id="IPR011990">
    <property type="entry name" value="TPR-like_helical_dom_sf"/>
</dbReference>
<accession>A0A226DRJ1</accession>
<protein>
    <submittedName>
        <fullName evidence="4">Pentatricopeptide repeat-containing protein 1, mitochondrial</fullName>
    </submittedName>
</protein>
<feature type="compositionally biased region" description="Polar residues" evidence="3">
    <location>
        <begin position="239"/>
        <end position="248"/>
    </location>
</feature>
<evidence type="ECO:0000313" key="5">
    <source>
        <dbReference type="Proteomes" id="UP000198287"/>
    </source>
</evidence>
<feature type="region of interest" description="Disordered" evidence="3">
    <location>
        <begin position="178"/>
        <end position="499"/>
    </location>
</feature>
<feature type="region of interest" description="Disordered" evidence="3">
    <location>
        <begin position="558"/>
        <end position="592"/>
    </location>
</feature>
<keyword evidence="1" id="KW-0677">Repeat</keyword>
<feature type="compositionally biased region" description="Basic and acidic residues" evidence="3">
    <location>
        <begin position="481"/>
        <end position="493"/>
    </location>
</feature>
<feature type="repeat" description="PPR" evidence="2">
    <location>
        <begin position="703"/>
        <end position="737"/>
    </location>
</feature>
<dbReference type="EMBL" id="LNIX01000014">
    <property type="protein sequence ID" value="OXA46826.1"/>
    <property type="molecule type" value="Genomic_DNA"/>
</dbReference>
<feature type="compositionally biased region" description="Low complexity" evidence="3">
    <location>
        <begin position="561"/>
        <end position="592"/>
    </location>
</feature>
<feature type="compositionally biased region" description="Basic and acidic residues" evidence="3">
    <location>
        <begin position="343"/>
        <end position="430"/>
    </location>
</feature>
<feature type="compositionally biased region" description="Basic and acidic residues" evidence="3">
    <location>
        <begin position="249"/>
        <end position="258"/>
    </location>
</feature>
<feature type="compositionally biased region" description="Basic and acidic residues" evidence="3">
    <location>
        <begin position="1176"/>
        <end position="1189"/>
    </location>
</feature>
<feature type="repeat" description="PPR" evidence="2">
    <location>
        <begin position="780"/>
        <end position="814"/>
    </location>
</feature>
<feature type="compositionally biased region" description="Basic and acidic residues" evidence="3">
    <location>
        <begin position="63"/>
        <end position="80"/>
    </location>
</feature>
<name>A0A226DRJ1_FOLCA</name>